<keyword evidence="3" id="KW-1185">Reference proteome</keyword>
<proteinExistence type="predicted"/>
<feature type="region of interest" description="Disordered" evidence="1">
    <location>
        <begin position="29"/>
        <end position="53"/>
    </location>
</feature>
<protein>
    <submittedName>
        <fullName evidence="2">Uncharacterized protein</fullName>
    </submittedName>
</protein>
<evidence type="ECO:0000313" key="3">
    <source>
        <dbReference type="Proteomes" id="UP001437256"/>
    </source>
</evidence>
<evidence type="ECO:0000256" key="1">
    <source>
        <dbReference type="SAM" id="MobiDB-lite"/>
    </source>
</evidence>
<reference evidence="2 3" key="1">
    <citation type="submission" date="2024-05" db="EMBL/GenBank/DDBJ databases">
        <title>A draft genome resource for the thread blight pathogen Marasmius tenuissimus strain MS-2.</title>
        <authorList>
            <person name="Yulfo-Soto G.E."/>
            <person name="Baruah I.K."/>
            <person name="Amoako-Attah I."/>
            <person name="Bukari Y."/>
            <person name="Meinhardt L.W."/>
            <person name="Bailey B.A."/>
            <person name="Cohen S.P."/>
        </authorList>
    </citation>
    <scope>NUCLEOTIDE SEQUENCE [LARGE SCALE GENOMIC DNA]</scope>
    <source>
        <strain evidence="2 3">MS-2</strain>
    </source>
</reference>
<name>A0ABR2ZUN6_9AGAR</name>
<accession>A0ABR2ZUN6</accession>
<organism evidence="2 3">
    <name type="scientific">Marasmius tenuissimus</name>
    <dbReference type="NCBI Taxonomy" id="585030"/>
    <lineage>
        <taxon>Eukaryota</taxon>
        <taxon>Fungi</taxon>
        <taxon>Dikarya</taxon>
        <taxon>Basidiomycota</taxon>
        <taxon>Agaricomycotina</taxon>
        <taxon>Agaricomycetes</taxon>
        <taxon>Agaricomycetidae</taxon>
        <taxon>Agaricales</taxon>
        <taxon>Marasmiineae</taxon>
        <taxon>Marasmiaceae</taxon>
        <taxon>Marasmius</taxon>
    </lineage>
</organism>
<sequence length="132" mass="13242">MAATPTRTTIIPFPASGIAIAITKPAAGQPRSRTVASSSPAPVTTPRRATGSPAIPAAATVRSVVFAFLGGPALNNVGTISEVALRVIHWGQGFPLSVLAGLTIEGMIGTLAHVAGGHALGEVVEIDVEDAE</sequence>
<dbReference type="EMBL" id="JBBXMP010000048">
    <property type="protein sequence ID" value="KAL0065421.1"/>
    <property type="molecule type" value="Genomic_DNA"/>
</dbReference>
<feature type="compositionally biased region" description="Polar residues" evidence="1">
    <location>
        <begin position="31"/>
        <end position="42"/>
    </location>
</feature>
<gene>
    <name evidence="2" type="ORF">AAF712_007630</name>
</gene>
<comment type="caution">
    <text evidence="2">The sequence shown here is derived from an EMBL/GenBank/DDBJ whole genome shotgun (WGS) entry which is preliminary data.</text>
</comment>
<dbReference type="Proteomes" id="UP001437256">
    <property type="component" value="Unassembled WGS sequence"/>
</dbReference>
<evidence type="ECO:0000313" key="2">
    <source>
        <dbReference type="EMBL" id="KAL0065421.1"/>
    </source>
</evidence>